<accession>A0ABZ2INX9</accession>
<evidence type="ECO:0000256" key="1">
    <source>
        <dbReference type="ARBA" id="ARBA00008779"/>
    </source>
</evidence>
<dbReference type="Gene3D" id="3.30.1120.10">
    <property type="match status" value="1"/>
</dbReference>
<dbReference type="PANTHER" id="PTHR42693:SF53">
    <property type="entry name" value="ENDO-4-O-SULFATASE"/>
    <property type="match status" value="1"/>
</dbReference>
<reference evidence="6 7" key="1">
    <citation type="submission" date="2024-02" db="EMBL/GenBank/DDBJ databases">
        <title>Whole genome sequencing of Parabacteroides sp. AD58.</title>
        <authorList>
            <person name="Chaplin A.V."/>
            <person name="Pikina A.P."/>
            <person name="Sokolova S.R."/>
            <person name="Korostin D.O."/>
            <person name="Efimov B.A."/>
        </authorList>
    </citation>
    <scope>NUCLEOTIDE SEQUENCE [LARGE SCALE GENOMIC DNA]</scope>
    <source>
        <strain evidence="6 7">AD58</strain>
    </source>
</reference>
<dbReference type="InterPro" id="IPR024607">
    <property type="entry name" value="Sulfatase_CS"/>
</dbReference>
<evidence type="ECO:0000256" key="3">
    <source>
        <dbReference type="ARBA" id="ARBA00022801"/>
    </source>
</evidence>
<sequence>MKNTENNRIWLIGCVGLFVSSYSDVEAATEEHPNLLVVMADQFRGDALGFRGKEAVKTPNLDRFAQEAVVLTQAVSGYPVSSPARGMFLSGAYPHENGVLTNCQSVSAHQNVELRQDLTCWSDVLAQAGYATAYIGKWHLDKPYAPYVDCSNNKGEMAWNEWCPPKRRHGFDYWVAYGTYDQHLRPLYWNKDSKRDEFYYVNQWGPEYEADLAIQYPDSIRSAGKPFALMVSMNPPHTGYELVPDRYKQEYASLNVDSIARSLPSLMQSDEKYIDLFKRSVADYYACITGVDEQFGRIIRALKENGQYDNTIVVFVSDHGDSMGMHNNIGKNIFYEEAMRVPFLISYGKQLTPRKDDQLLISLEDFCPTILSLMGFQQEIPVTVQTRDLSEQIRGSREKMPSSQLYMFYGAVNETGKNLTTGARGVRTLQYTYAVRYKDGVITDEYLFDRKADPFELDNIAGKHPELIRQLRAELKQRMETVHDPAFTILK</sequence>
<dbReference type="InterPro" id="IPR000917">
    <property type="entry name" value="Sulfatase_N"/>
</dbReference>
<dbReference type="PANTHER" id="PTHR42693">
    <property type="entry name" value="ARYLSULFATASE FAMILY MEMBER"/>
    <property type="match status" value="1"/>
</dbReference>
<feature type="domain" description="Sulfatase N-terminal" evidence="5">
    <location>
        <begin position="33"/>
        <end position="375"/>
    </location>
</feature>
<dbReference type="EMBL" id="CP146284">
    <property type="protein sequence ID" value="WWV65110.1"/>
    <property type="molecule type" value="Genomic_DNA"/>
</dbReference>
<evidence type="ECO:0000256" key="2">
    <source>
        <dbReference type="ARBA" id="ARBA00022723"/>
    </source>
</evidence>
<dbReference type="InterPro" id="IPR017850">
    <property type="entry name" value="Alkaline_phosphatase_core_sf"/>
</dbReference>
<keyword evidence="3" id="KW-0378">Hydrolase</keyword>
<dbReference type="InterPro" id="IPR050738">
    <property type="entry name" value="Sulfatase"/>
</dbReference>
<dbReference type="CDD" id="cd16034">
    <property type="entry name" value="sulfatase_like"/>
    <property type="match status" value="1"/>
</dbReference>
<gene>
    <name evidence="6" type="ORF">NEE14_008650</name>
</gene>
<proteinExistence type="inferred from homology"/>
<keyword evidence="4" id="KW-0106">Calcium</keyword>
<keyword evidence="7" id="KW-1185">Reference proteome</keyword>
<dbReference type="SUPFAM" id="SSF53649">
    <property type="entry name" value="Alkaline phosphatase-like"/>
    <property type="match status" value="1"/>
</dbReference>
<evidence type="ECO:0000313" key="6">
    <source>
        <dbReference type="EMBL" id="WWV65110.1"/>
    </source>
</evidence>
<protein>
    <submittedName>
        <fullName evidence="6">Sulfatase-like hydrolase/transferase</fullName>
    </submittedName>
</protein>
<dbReference type="Gene3D" id="3.40.720.10">
    <property type="entry name" value="Alkaline Phosphatase, subunit A"/>
    <property type="match status" value="1"/>
</dbReference>
<comment type="similarity">
    <text evidence="1">Belongs to the sulfatase family.</text>
</comment>
<evidence type="ECO:0000259" key="5">
    <source>
        <dbReference type="Pfam" id="PF00884"/>
    </source>
</evidence>
<dbReference type="RefSeq" id="WP_251968361.1">
    <property type="nucleotide sequence ID" value="NZ_CP146284.1"/>
</dbReference>
<organism evidence="6 7">
    <name type="scientific">Parabacteroides absconsus</name>
    <dbReference type="NCBI Taxonomy" id="2951805"/>
    <lineage>
        <taxon>Bacteria</taxon>
        <taxon>Pseudomonadati</taxon>
        <taxon>Bacteroidota</taxon>
        <taxon>Bacteroidia</taxon>
        <taxon>Bacteroidales</taxon>
        <taxon>Tannerellaceae</taxon>
        <taxon>Parabacteroides</taxon>
    </lineage>
</organism>
<keyword evidence="2" id="KW-0479">Metal-binding</keyword>
<evidence type="ECO:0000256" key="4">
    <source>
        <dbReference type="ARBA" id="ARBA00022837"/>
    </source>
</evidence>
<dbReference type="Pfam" id="PF00884">
    <property type="entry name" value="Sulfatase"/>
    <property type="match status" value="1"/>
</dbReference>
<dbReference type="PROSITE" id="PS00149">
    <property type="entry name" value="SULFATASE_2"/>
    <property type="match status" value="1"/>
</dbReference>
<dbReference type="Proteomes" id="UP001320603">
    <property type="component" value="Chromosome"/>
</dbReference>
<name>A0ABZ2INX9_9BACT</name>
<evidence type="ECO:0000313" key="7">
    <source>
        <dbReference type="Proteomes" id="UP001320603"/>
    </source>
</evidence>